<evidence type="ECO:0000313" key="1">
    <source>
        <dbReference type="EMBL" id="KAI4326629.1"/>
    </source>
</evidence>
<name>A0ACB9MSY1_9MYRT</name>
<evidence type="ECO:0000313" key="2">
    <source>
        <dbReference type="Proteomes" id="UP001057402"/>
    </source>
</evidence>
<dbReference type="EMBL" id="CM042888">
    <property type="protein sequence ID" value="KAI4326629.1"/>
    <property type="molecule type" value="Genomic_DNA"/>
</dbReference>
<comment type="caution">
    <text evidence="1">The sequence shown here is derived from an EMBL/GenBank/DDBJ whole genome shotgun (WGS) entry which is preliminary data.</text>
</comment>
<dbReference type="Proteomes" id="UP001057402">
    <property type="component" value="Chromosome 9"/>
</dbReference>
<proteinExistence type="predicted"/>
<gene>
    <name evidence="1" type="ORF">MLD38_031920</name>
</gene>
<keyword evidence="2" id="KW-1185">Reference proteome</keyword>
<accession>A0ACB9MSY1</accession>
<protein>
    <submittedName>
        <fullName evidence="1">Uncharacterized protein</fullName>
    </submittedName>
</protein>
<organism evidence="1 2">
    <name type="scientific">Melastoma candidum</name>
    <dbReference type="NCBI Taxonomy" id="119954"/>
    <lineage>
        <taxon>Eukaryota</taxon>
        <taxon>Viridiplantae</taxon>
        <taxon>Streptophyta</taxon>
        <taxon>Embryophyta</taxon>
        <taxon>Tracheophyta</taxon>
        <taxon>Spermatophyta</taxon>
        <taxon>Magnoliopsida</taxon>
        <taxon>eudicotyledons</taxon>
        <taxon>Gunneridae</taxon>
        <taxon>Pentapetalae</taxon>
        <taxon>rosids</taxon>
        <taxon>malvids</taxon>
        <taxon>Myrtales</taxon>
        <taxon>Melastomataceae</taxon>
        <taxon>Melastomatoideae</taxon>
        <taxon>Melastomateae</taxon>
        <taxon>Melastoma</taxon>
    </lineage>
</organism>
<sequence>MPMTIGGADAWRDEKLDAMFLGAVDDEYPFCHTMSFEFPSLESIWGNGYSDMDWQLDAYLSTLLDVEPNSSVIQGDFCIDRGDLPGASSVMGGSAFQLAEQAEAELEGKLSDDRDEELVVADKRPNLRTSSGQENYGRGRLLSMEEISLCFYMPINQAAKELNIGITQLKKRCRELGIKRWPHRKLASLTTLIDNIRELREQKDGEKVREAVELLERERRLMEEVPDLKLKDKTKRLRQACFKANYKKRKQMGAIACHP</sequence>
<reference evidence="2" key="1">
    <citation type="journal article" date="2023" name="Front. Plant Sci.">
        <title>Chromosomal-level genome assembly of Melastoma candidum provides insights into trichome evolution.</title>
        <authorList>
            <person name="Zhong Y."/>
            <person name="Wu W."/>
            <person name="Sun C."/>
            <person name="Zou P."/>
            <person name="Liu Y."/>
            <person name="Dai S."/>
            <person name="Zhou R."/>
        </authorList>
    </citation>
    <scope>NUCLEOTIDE SEQUENCE [LARGE SCALE GENOMIC DNA]</scope>
</reference>